<gene>
    <name evidence="1" type="ORF">ABL78_0675</name>
</gene>
<protein>
    <submittedName>
        <fullName evidence="1">Uncharacterized protein</fullName>
    </submittedName>
</protein>
<dbReference type="EMBL" id="LJSK01000009">
    <property type="protein sequence ID" value="KPI90157.1"/>
    <property type="molecule type" value="Genomic_DNA"/>
</dbReference>
<keyword evidence="2" id="KW-1185">Reference proteome</keyword>
<sequence>MNARAPSSLSLKLERLLKVQSSLLTSPVAEVSPSMWAPSSVCPLLAAHLLSKPGYYQNRIVWAPPHFLTDARANRGGDGSAPPTKQPLCKPALRFLNLGGAHEDGLVPVLNAAFLHETSLFALLLWHPLPCSPLSRVSGVPERPSASMDASHLVHASVPLMPARHYWMQQGRWRVCAPGSDGETWLAAATPAINVQLSFSSNVFFDDVAHVQSGDGREITDPADRYTCAARGGLASGDYLENLVWPTECSSDARPGVTADCVWVDAATLRRYSLGYYSDAIWVPLHPSCTFASWNRKQVLRYSRCVAKFPSVEDERAEQHGSPNPTGDGHAIENNASIGRLGELYVCSL</sequence>
<evidence type="ECO:0000313" key="2">
    <source>
        <dbReference type="Proteomes" id="UP000038009"/>
    </source>
</evidence>
<dbReference type="AlphaFoldDB" id="A0A0N0P910"/>
<organism evidence="1 2">
    <name type="scientific">Leptomonas seymouri</name>
    <dbReference type="NCBI Taxonomy" id="5684"/>
    <lineage>
        <taxon>Eukaryota</taxon>
        <taxon>Discoba</taxon>
        <taxon>Euglenozoa</taxon>
        <taxon>Kinetoplastea</taxon>
        <taxon>Metakinetoplastina</taxon>
        <taxon>Trypanosomatida</taxon>
        <taxon>Trypanosomatidae</taxon>
        <taxon>Leishmaniinae</taxon>
        <taxon>Leptomonas</taxon>
    </lineage>
</organism>
<dbReference type="OMA" id="ADCVWVD"/>
<proteinExistence type="predicted"/>
<accession>A0A0N0P910</accession>
<dbReference type="VEuPathDB" id="TriTrypDB:Lsey_0009_0060"/>
<name>A0A0N0P910_LEPSE</name>
<dbReference type="Proteomes" id="UP000038009">
    <property type="component" value="Unassembled WGS sequence"/>
</dbReference>
<comment type="caution">
    <text evidence="1">The sequence shown here is derived from an EMBL/GenBank/DDBJ whole genome shotgun (WGS) entry which is preliminary data.</text>
</comment>
<evidence type="ECO:0000313" key="1">
    <source>
        <dbReference type="EMBL" id="KPI90157.1"/>
    </source>
</evidence>
<dbReference type="OrthoDB" id="265681at2759"/>
<reference evidence="1 2" key="1">
    <citation type="journal article" date="2015" name="PLoS Pathog.">
        <title>Leptomonas seymouri: Adaptations to the Dixenous Life Cycle Analyzed by Genome Sequencing, Transcriptome Profiling and Co-infection with Leishmania donovani.</title>
        <authorList>
            <person name="Kraeva N."/>
            <person name="Butenko A."/>
            <person name="Hlavacova J."/>
            <person name="Kostygov A."/>
            <person name="Myskova J."/>
            <person name="Grybchuk D."/>
            <person name="Lestinova T."/>
            <person name="Votypka J."/>
            <person name="Volf P."/>
            <person name="Opperdoes F."/>
            <person name="Flegontov P."/>
            <person name="Lukes J."/>
            <person name="Yurchenko V."/>
        </authorList>
    </citation>
    <scope>NUCLEOTIDE SEQUENCE [LARGE SCALE GENOMIC DNA]</scope>
    <source>
        <strain evidence="1 2">ATCC 30220</strain>
    </source>
</reference>